<reference evidence="2" key="1">
    <citation type="submission" date="2022-10" db="EMBL/GenBank/DDBJ databases">
        <authorList>
            <person name="Chen Y."/>
            <person name="Dougan E. K."/>
            <person name="Chan C."/>
            <person name="Rhodes N."/>
            <person name="Thang M."/>
        </authorList>
    </citation>
    <scope>NUCLEOTIDE SEQUENCE</scope>
</reference>
<dbReference type="EMBL" id="CAMXCT030004502">
    <property type="protein sequence ID" value="CAL4796677.1"/>
    <property type="molecule type" value="Genomic_DNA"/>
</dbReference>
<evidence type="ECO:0000256" key="1">
    <source>
        <dbReference type="SAM" id="MobiDB-lite"/>
    </source>
</evidence>
<dbReference type="EMBL" id="CAMXCT020001616">
    <property type="protein sequence ID" value="CAL1145050.1"/>
    <property type="molecule type" value="Genomic_DNA"/>
</dbReference>
<feature type="compositionally biased region" description="Basic and acidic residues" evidence="1">
    <location>
        <begin position="30"/>
        <end position="56"/>
    </location>
</feature>
<dbReference type="EMBL" id="CAMXCT010001616">
    <property type="protein sequence ID" value="CAI3991675.1"/>
    <property type="molecule type" value="Genomic_DNA"/>
</dbReference>
<keyword evidence="4" id="KW-0489">Methyltransferase</keyword>
<dbReference type="GO" id="GO:0008168">
    <property type="term" value="F:methyltransferase activity"/>
    <property type="evidence" value="ECO:0007669"/>
    <property type="project" value="UniProtKB-KW"/>
</dbReference>
<evidence type="ECO:0000313" key="3">
    <source>
        <dbReference type="EMBL" id="CAI4009365.1"/>
    </source>
</evidence>
<gene>
    <name evidence="2" type="ORF">C1SCF055_LOCUS18562</name>
    <name evidence="3" type="ORF">C1SCF055_LOCUS34730</name>
</gene>
<protein>
    <submittedName>
        <fullName evidence="4">Modification methylase SinI</fullName>
    </submittedName>
</protein>
<dbReference type="AlphaFoldDB" id="A0A9P1CHN8"/>
<dbReference type="EMBL" id="CAMXCT010004502">
    <property type="protein sequence ID" value="CAI4009365.1"/>
    <property type="molecule type" value="Genomic_DNA"/>
</dbReference>
<proteinExistence type="predicted"/>
<dbReference type="EMBL" id="CAMXCT030001616">
    <property type="protein sequence ID" value="CAL4778987.1"/>
    <property type="molecule type" value="Genomic_DNA"/>
</dbReference>
<accession>A0A9P1CHN8</accession>
<comment type="caution">
    <text evidence="2">The sequence shown here is derived from an EMBL/GenBank/DDBJ whole genome shotgun (WGS) entry which is preliminary data.</text>
</comment>
<dbReference type="Proteomes" id="UP001152797">
    <property type="component" value="Unassembled WGS sequence"/>
</dbReference>
<keyword evidence="5" id="KW-1185">Reference proteome</keyword>
<feature type="region of interest" description="Disordered" evidence="1">
    <location>
        <begin position="1"/>
        <end position="68"/>
    </location>
</feature>
<keyword evidence="4" id="KW-0808">Transferase</keyword>
<evidence type="ECO:0000313" key="4">
    <source>
        <dbReference type="EMBL" id="CAL4778987.1"/>
    </source>
</evidence>
<sequence>MGKRKAGENSEEPQAKVSKAAKAKAGAAKAEPRAKAEPKAKVEPAPKAEPKAEPKRLSRSKSKVSSSIAPLLDAENDAAALASSTGAKYNVELMQSCQDSLQSLVESTWQKSINDLGERYYSTPSRFHDRVRVAIAPDWHVSCDAKKVKPVSPLENVMAFVLSMYRDNEDEELMVQWKRFALTVTFEYVVATSDADIYFLSANQRQDIMSDKETMCHTALQKIFSVLACKARMEKISGPQSNLA</sequence>
<evidence type="ECO:0000313" key="2">
    <source>
        <dbReference type="EMBL" id="CAI3991675.1"/>
    </source>
</evidence>
<dbReference type="EMBL" id="CAMXCT020004502">
    <property type="protein sequence ID" value="CAL1162740.1"/>
    <property type="molecule type" value="Genomic_DNA"/>
</dbReference>
<reference evidence="4 5" key="2">
    <citation type="submission" date="2024-05" db="EMBL/GenBank/DDBJ databases">
        <authorList>
            <person name="Chen Y."/>
            <person name="Shah S."/>
            <person name="Dougan E. K."/>
            <person name="Thang M."/>
            <person name="Chan C."/>
        </authorList>
    </citation>
    <scope>NUCLEOTIDE SEQUENCE [LARGE SCALE GENOMIC DNA]</scope>
</reference>
<organism evidence="2">
    <name type="scientific">Cladocopium goreaui</name>
    <dbReference type="NCBI Taxonomy" id="2562237"/>
    <lineage>
        <taxon>Eukaryota</taxon>
        <taxon>Sar</taxon>
        <taxon>Alveolata</taxon>
        <taxon>Dinophyceae</taxon>
        <taxon>Suessiales</taxon>
        <taxon>Symbiodiniaceae</taxon>
        <taxon>Cladocopium</taxon>
    </lineage>
</organism>
<name>A0A9P1CHN8_9DINO</name>
<feature type="compositionally biased region" description="Low complexity" evidence="1">
    <location>
        <begin position="15"/>
        <end position="29"/>
    </location>
</feature>
<evidence type="ECO:0000313" key="5">
    <source>
        <dbReference type="Proteomes" id="UP001152797"/>
    </source>
</evidence>
<dbReference type="GO" id="GO:0032259">
    <property type="term" value="P:methylation"/>
    <property type="evidence" value="ECO:0007669"/>
    <property type="project" value="UniProtKB-KW"/>
</dbReference>